<feature type="coiled-coil region" evidence="1">
    <location>
        <begin position="90"/>
        <end position="117"/>
    </location>
</feature>
<comment type="caution">
    <text evidence="2">The sequence shown here is derived from an EMBL/GenBank/DDBJ whole genome shotgun (WGS) entry which is preliminary data.</text>
</comment>
<protein>
    <submittedName>
        <fullName evidence="2">Uncharacterized protein</fullName>
    </submittedName>
</protein>
<evidence type="ECO:0000313" key="2">
    <source>
        <dbReference type="EMBL" id="KAG5639827.1"/>
    </source>
</evidence>
<keyword evidence="3" id="KW-1185">Reference proteome</keyword>
<accession>A0A9P7FWB9</accession>
<sequence length="289" mass="33403">MTYPSPSTLEHAGKDFHRPHYINLPQRDCTRSAKLFQELYDASYRYDSSLNLDKSHSFYHTHWFSDGYFVPRDISALRFDKTQSTIFTVLELLYREIEKLQTELNSIHESVKQLVASHSPLQSSIDKFSKKLADMTDSSSIKAPAKEVTNSPSDHSRKRQVFLRNLSLSEDDPTSIKNLCKEIHSPIPLTSFRLKGPGIRPLILTFPTAEEAVQFIRSLSRSKREGSHPLLIARPNYSVEDEKVYKSSWAEACAKNDQAGEMIYVVKNLQVIRLEKPECWRRKERPNRE</sequence>
<name>A0A9P7FWB9_9AGAR</name>
<dbReference type="Proteomes" id="UP000775547">
    <property type="component" value="Unassembled WGS sequence"/>
</dbReference>
<organism evidence="2 3">
    <name type="scientific">Asterophora parasitica</name>
    <dbReference type="NCBI Taxonomy" id="117018"/>
    <lineage>
        <taxon>Eukaryota</taxon>
        <taxon>Fungi</taxon>
        <taxon>Dikarya</taxon>
        <taxon>Basidiomycota</taxon>
        <taxon>Agaricomycotina</taxon>
        <taxon>Agaricomycetes</taxon>
        <taxon>Agaricomycetidae</taxon>
        <taxon>Agaricales</taxon>
        <taxon>Tricholomatineae</taxon>
        <taxon>Lyophyllaceae</taxon>
        <taxon>Asterophora</taxon>
    </lineage>
</organism>
<proteinExistence type="predicted"/>
<dbReference type="EMBL" id="JABCKV010001982">
    <property type="protein sequence ID" value="KAG5639827.1"/>
    <property type="molecule type" value="Genomic_DNA"/>
</dbReference>
<evidence type="ECO:0000256" key="1">
    <source>
        <dbReference type="SAM" id="Coils"/>
    </source>
</evidence>
<dbReference type="AlphaFoldDB" id="A0A9P7FWB9"/>
<gene>
    <name evidence="2" type="ORF">DXG03_003050</name>
</gene>
<dbReference type="OrthoDB" id="5797951at2759"/>
<reference evidence="2" key="1">
    <citation type="submission" date="2020-07" db="EMBL/GenBank/DDBJ databases">
        <authorList>
            <person name="Nieuwenhuis M."/>
            <person name="Van De Peppel L.J.J."/>
        </authorList>
    </citation>
    <scope>NUCLEOTIDE SEQUENCE</scope>
    <source>
        <strain evidence="2">AP01</strain>
        <tissue evidence="2">Mycelium</tissue>
    </source>
</reference>
<evidence type="ECO:0000313" key="3">
    <source>
        <dbReference type="Proteomes" id="UP000775547"/>
    </source>
</evidence>
<keyword evidence="1" id="KW-0175">Coiled coil</keyword>
<reference evidence="2" key="2">
    <citation type="submission" date="2021-10" db="EMBL/GenBank/DDBJ databases">
        <title>Phylogenomics reveals ancestral predisposition of the termite-cultivated fungus Termitomyces towards a domesticated lifestyle.</title>
        <authorList>
            <person name="Auxier B."/>
            <person name="Grum-Grzhimaylo A."/>
            <person name="Cardenas M.E."/>
            <person name="Lodge J.D."/>
            <person name="Laessoe T."/>
            <person name="Pedersen O."/>
            <person name="Smith M.E."/>
            <person name="Kuyper T.W."/>
            <person name="Franco-Molano E.A."/>
            <person name="Baroni T.J."/>
            <person name="Aanen D.K."/>
        </authorList>
    </citation>
    <scope>NUCLEOTIDE SEQUENCE</scope>
    <source>
        <strain evidence="2">AP01</strain>
        <tissue evidence="2">Mycelium</tissue>
    </source>
</reference>